<dbReference type="AlphaFoldDB" id="A0AAN9J985"/>
<sequence>MTLGGKTEQRDGWVCVCVEILFWKRKKKGERERERERERGKMVERESDGGWLAGESFCLNVELDVRETAPKLAFCFEDCGKCEVTNQNEIVDGTQRN</sequence>
<protein>
    <submittedName>
        <fullName evidence="1">Uncharacterized protein</fullName>
    </submittedName>
</protein>
<organism evidence="1 2">
    <name type="scientific">Clitoria ternatea</name>
    <name type="common">Butterfly pea</name>
    <dbReference type="NCBI Taxonomy" id="43366"/>
    <lineage>
        <taxon>Eukaryota</taxon>
        <taxon>Viridiplantae</taxon>
        <taxon>Streptophyta</taxon>
        <taxon>Embryophyta</taxon>
        <taxon>Tracheophyta</taxon>
        <taxon>Spermatophyta</taxon>
        <taxon>Magnoliopsida</taxon>
        <taxon>eudicotyledons</taxon>
        <taxon>Gunneridae</taxon>
        <taxon>Pentapetalae</taxon>
        <taxon>rosids</taxon>
        <taxon>fabids</taxon>
        <taxon>Fabales</taxon>
        <taxon>Fabaceae</taxon>
        <taxon>Papilionoideae</taxon>
        <taxon>50 kb inversion clade</taxon>
        <taxon>NPAAA clade</taxon>
        <taxon>indigoferoid/millettioid clade</taxon>
        <taxon>Phaseoleae</taxon>
        <taxon>Clitoria</taxon>
    </lineage>
</organism>
<comment type="caution">
    <text evidence="1">The sequence shown here is derived from an EMBL/GenBank/DDBJ whole genome shotgun (WGS) entry which is preliminary data.</text>
</comment>
<evidence type="ECO:0000313" key="2">
    <source>
        <dbReference type="Proteomes" id="UP001359559"/>
    </source>
</evidence>
<reference evidence="1 2" key="1">
    <citation type="submission" date="2024-01" db="EMBL/GenBank/DDBJ databases">
        <title>The genomes of 5 underutilized Papilionoideae crops provide insights into root nodulation and disease resistance.</title>
        <authorList>
            <person name="Yuan L."/>
        </authorList>
    </citation>
    <scope>NUCLEOTIDE SEQUENCE [LARGE SCALE GENOMIC DNA]</scope>
    <source>
        <strain evidence="1">LY-2023</strain>
        <tissue evidence="1">Leaf</tissue>
    </source>
</reference>
<evidence type="ECO:0000313" key="1">
    <source>
        <dbReference type="EMBL" id="KAK7294473.1"/>
    </source>
</evidence>
<dbReference type="Proteomes" id="UP001359559">
    <property type="component" value="Unassembled WGS sequence"/>
</dbReference>
<keyword evidence="2" id="KW-1185">Reference proteome</keyword>
<gene>
    <name evidence="1" type="ORF">RJT34_17362</name>
</gene>
<name>A0AAN9J985_CLITE</name>
<proteinExistence type="predicted"/>
<dbReference type="EMBL" id="JAYKXN010000004">
    <property type="protein sequence ID" value="KAK7294473.1"/>
    <property type="molecule type" value="Genomic_DNA"/>
</dbReference>
<accession>A0AAN9J985</accession>